<evidence type="ECO:0000313" key="4">
    <source>
        <dbReference type="EMBL" id="OGL43495.1"/>
    </source>
</evidence>
<keyword evidence="2" id="KW-0548">Nucleotidyltransferase</keyword>
<dbReference type="Proteomes" id="UP000178797">
    <property type="component" value="Unassembled WGS sequence"/>
</dbReference>
<name>A0A1F7RPL1_9BACT</name>
<sequence>MKAIILAAGESRRLYPHTKNKPKCLLKIGNRSIIEHQITSFRKCGIKDIVVVTGHGKERVEKALGKGIKYIYNSKYKETSSIYSLWLAKEEASSGFVVINSDVFFHIDILKKLLNSKKQDCITLDPNSTLGDEEMKVKVNDGKVVDMSKDMAISEAHGENVGMIKFSRKGAKVLFSKIEELISSGIVNVWAPYAFKEIAKSHNLYVVSTHGLPWIEIDFLEDLKRAREKIYPEIIKRKVL</sequence>
<comment type="caution">
    <text evidence="4">The sequence shown here is derived from an EMBL/GenBank/DDBJ whole genome shotgun (WGS) entry which is preliminary data.</text>
</comment>
<reference evidence="4 5" key="1">
    <citation type="journal article" date="2016" name="Nat. Commun.">
        <title>Thousands of microbial genomes shed light on interconnected biogeochemical processes in an aquifer system.</title>
        <authorList>
            <person name="Anantharaman K."/>
            <person name="Brown C.T."/>
            <person name="Hug L.A."/>
            <person name="Sharon I."/>
            <person name="Castelle C.J."/>
            <person name="Probst A.J."/>
            <person name="Thomas B.C."/>
            <person name="Singh A."/>
            <person name="Wilkins M.J."/>
            <person name="Karaoz U."/>
            <person name="Brodie E.L."/>
            <person name="Williams K.H."/>
            <person name="Hubbard S.S."/>
            <person name="Banfield J.F."/>
        </authorList>
    </citation>
    <scope>NUCLEOTIDE SEQUENCE [LARGE SCALE GENOMIC DNA]</scope>
</reference>
<evidence type="ECO:0000256" key="2">
    <source>
        <dbReference type="ARBA" id="ARBA00022695"/>
    </source>
</evidence>
<dbReference type="PANTHER" id="PTHR43584">
    <property type="entry name" value="NUCLEOTIDYL TRANSFERASE"/>
    <property type="match status" value="1"/>
</dbReference>
<evidence type="ECO:0000256" key="1">
    <source>
        <dbReference type="ARBA" id="ARBA00022679"/>
    </source>
</evidence>
<evidence type="ECO:0000313" key="5">
    <source>
        <dbReference type="Proteomes" id="UP000178797"/>
    </source>
</evidence>
<dbReference type="EMBL" id="MGDE01000225">
    <property type="protein sequence ID" value="OGL43495.1"/>
    <property type="molecule type" value="Genomic_DNA"/>
</dbReference>
<keyword evidence="1" id="KW-0808">Transferase</keyword>
<proteinExistence type="predicted"/>
<dbReference type="GO" id="GO:0016779">
    <property type="term" value="F:nucleotidyltransferase activity"/>
    <property type="evidence" value="ECO:0007669"/>
    <property type="project" value="UniProtKB-KW"/>
</dbReference>
<dbReference type="Pfam" id="PF12804">
    <property type="entry name" value="NTP_transf_3"/>
    <property type="match status" value="1"/>
</dbReference>
<dbReference type="PANTHER" id="PTHR43584:SF5">
    <property type="entry name" value="PROTEIN LICC"/>
    <property type="match status" value="1"/>
</dbReference>
<accession>A0A1F7RPL1</accession>
<dbReference type="InterPro" id="IPR025877">
    <property type="entry name" value="MobA-like_NTP_Trfase"/>
</dbReference>
<dbReference type="SUPFAM" id="SSF53448">
    <property type="entry name" value="Nucleotide-diphospho-sugar transferases"/>
    <property type="match status" value="1"/>
</dbReference>
<protein>
    <recommendedName>
        <fullName evidence="3">MobA-like NTP transferase domain-containing protein</fullName>
    </recommendedName>
</protein>
<dbReference type="CDD" id="cd02523">
    <property type="entry name" value="PC_cytidylyltransferase"/>
    <property type="match status" value="1"/>
</dbReference>
<dbReference type="Gene3D" id="3.90.550.10">
    <property type="entry name" value="Spore Coat Polysaccharide Biosynthesis Protein SpsA, Chain A"/>
    <property type="match status" value="1"/>
</dbReference>
<organism evidence="4 5">
    <name type="scientific">Candidatus Schekmanbacteria bacterium RBG_16_38_10</name>
    <dbReference type="NCBI Taxonomy" id="1817879"/>
    <lineage>
        <taxon>Bacteria</taxon>
        <taxon>Candidatus Schekmaniibacteriota</taxon>
    </lineage>
</organism>
<feature type="domain" description="MobA-like NTP transferase" evidence="3">
    <location>
        <begin position="3"/>
        <end position="120"/>
    </location>
</feature>
<dbReference type="InterPro" id="IPR050065">
    <property type="entry name" value="GlmU-like"/>
</dbReference>
<gene>
    <name evidence="4" type="ORF">A2W05_02690</name>
</gene>
<dbReference type="AlphaFoldDB" id="A0A1F7RPL1"/>
<dbReference type="InterPro" id="IPR029044">
    <property type="entry name" value="Nucleotide-diphossugar_trans"/>
</dbReference>
<evidence type="ECO:0000259" key="3">
    <source>
        <dbReference type="Pfam" id="PF12804"/>
    </source>
</evidence>